<comment type="caution">
    <text evidence="1">The sequence shown here is derived from an EMBL/GenBank/DDBJ whole genome shotgun (WGS) entry which is preliminary data.</text>
</comment>
<dbReference type="SUPFAM" id="SSF53448">
    <property type="entry name" value="Nucleotide-diphospho-sugar transferases"/>
    <property type="match status" value="1"/>
</dbReference>
<evidence type="ECO:0000313" key="2">
    <source>
        <dbReference type="Proteomes" id="UP001642540"/>
    </source>
</evidence>
<dbReference type="EMBL" id="CAXLJM020000158">
    <property type="protein sequence ID" value="CAL8143526.1"/>
    <property type="molecule type" value="Genomic_DNA"/>
</dbReference>
<dbReference type="Gene3D" id="3.90.550.10">
    <property type="entry name" value="Spore Coat Polysaccharide Biosynthesis Protein SpsA, Chain A"/>
    <property type="match status" value="1"/>
</dbReference>
<organism evidence="1 2">
    <name type="scientific">Orchesella dallaii</name>
    <dbReference type="NCBI Taxonomy" id="48710"/>
    <lineage>
        <taxon>Eukaryota</taxon>
        <taxon>Metazoa</taxon>
        <taxon>Ecdysozoa</taxon>
        <taxon>Arthropoda</taxon>
        <taxon>Hexapoda</taxon>
        <taxon>Collembola</taxon>
        <taxon>Entomobryomorpha</taxon>
        <taxon>Entomobryoidea</taxon>
        <taxon>Orchesellidae</taxon>
        <taxon>Orchesellinae</taxon>
        <taxon>Orchesella</taxon>
    </lineage>
</organism>
<gene>
    <name evidence="1" type="ORF">ODALV1_LOCUS29660</name>
</gene>
<keyword evidence="2" id="KW-1185">Reference proteome</keyword>
<name>A0ABP1S524_9HEXA</name>
<evidence type="ECO:0000313" key="1">
    <source>
        <dbReference type="EMBL" id="CAL8143526.1"/>
    </source>
</evidence>
<protein>
    <submittedName>
        <fullName evidence="1">Uncharacterized protein</fullName>
    </submittedName>
</protein>
<sequence>MMVTGGSTHSQVWLTYALSDSDVEKALTLCFSMKRVFTSRKLAVLVSRRVSASMKELLHHAYNFVFYMEEELNTAGLKEEEYVKLLALTLKGFSKIVFLEPTMFAVENSDDIFDNCEVTSGLLTTEVGLGDIDDGLSIFVAKPCLQVFRALMDSLQTRTGMGVETYLRNWEAKNLPSTAKPLDRKYSGKLSTSTDAILRNAWDISLVNIDIPFQKSNTEDFGLCAKGEFRQYFGFICEVFEEEGILKKEDNIENWTVVGVPPPLEKVLTMLQSPELSSSLVQAFKSTLLLQKLGESMSQVFKGTISPISILFPDGSQTYPSMAEFYDEYCLLFYISQLIAVTKMQLKNMSEAQLFNREKSGC</sequence>
<dbReference type="InterPro" id="IPR029044">
    <property type="entry name" value="Nucleotide-diphossugar_trans"/>
</dbReference>
<accession>A0ABP1S524</accession>
<dbReference type="InterPro" id="IPR050587">
    <property type="entry name" value="GNT1/Glycosyltrans_8"/>
</dbReference>
<dbReference type="Proteomes" id="UP001642540">
    <property type="component" value="Unassembled WGS sequence"/>
</dbReference>
<dbReference type="PANTHER" id="PTHR11183">
    <property type="entry name" value="GLYCOGENIN SUBFAMILY MEMBER"/>
    <property type="match status" value="1"/>
</dbReference>
<reference evidence="1 2" key="1">
    <citation type="submission" date="2024-08" db="EMBL/GenBank/DDBJ databases">
        <authorList>
            <person name="Cucini C."/>
            <person name="Frati F."/>
        </authorList>
    </citation>
    <scope>NUCLEOTIDE SEQUENCE [LARGE SCALE GENOMIC DNA]</scope>
</reference>
<proteinExistence type="predicted"/>